<dbReference type="KEGG" id="nja:NSJP_2042"/>
<evidence type="ECO:0000256" key="1">
    <source>
        <dbReference type="SAM" id="MobiDB-lite"/>
    </source>
</evidence>
<evidence type="ECO:0000256" key="2">
    <source>
        <dbReference type="SAM" id="SignalP"/>
    </source>
</evidence>
<dbReference type="AlphaFoldDB" id="A0A1W1I5C6"/>
<keyword evidence="2" id="KW-0732">Signal</keyword>
<dbReference type="RefSeq" id="WP_155970027.1">
    <property type="nucleotide sequence ID" value="NZ_LT828648.1"/>
</dbReference>
<feature type="chain" id="PRO_5012732212" description="Porin" evidence="2">
    <location>
        <begin position="23"/>
        <end position="505"/>
    </location>
</feature>
<feature type="compositionally biased region" description="Basic and acidic residues" evidence="1">
    <location>
        <begin position="45"/>
        <end position="69"/>
    </location>
</feature>
<dbReference type="EMBL" id="LT828648">
    <property type="protein sequence ID" value="SLM48214.1"/>
    <property type="molecule type" value="Genomic_DNA"/>
</dbReference>
<dbReference type="InterPro" id="IPR023614">
    <property type="entry name" value="Porin_dom_sf"/>
</dbReference>
<organism evidence="3 4">
    <name type="scientific">Nitrospira japonica</name>
    <dbReference type="NCBI Taxonomy" id="1325564"/>
    <lineage>
        <taxon>Bacteria</taxon>
        <taxon>Pseudomonadati</taxon>
        <taxon>Nitrospirota</taxon>
        <taxon>Nitrospiria</taxon>
        <taxon>Nitrospirales</taxon>
        <taxon>Nitrospiraceae</taxon>
        <taxon>Nitrospira</taxon>
    </lineage>
</organism>
<dbReference type="STRING" id="1325564.NSJP_2042"/>
<sequence>MWTRAILGVLVIASLPVFQASAENMTPEDIKKLVDEAVEKRMREIEKHERSTLPEGVERPEVIRSEGPRDQPGIGPLPEVGRERRTESQPALSFGSTGSGRLVYAKPFVAAPKAIVGGYMDIQFRSQQKASIEAGDGRPGITNNFDQQRFVPFFYADVTEHVKFAAELEIEHGIRESSENEIETGLEFAHIDYLVKESFNLRAGILLLPVGKFNLLHDSPLNDLTDRPLVAQFIVPTTMSETGAGFYGTFYPGRTGKIDYEFYFTTGPCGYGADGTPLVSEQEGTRDGRQRTCSGHDGADINNGKAVVGRLAYSPMLGMEVAGSTYFGNANNNSSNYNPLNITAIDWTFQRGPFELIGEAAWSYARGNSRAVQGNTIGFAPGTVLTGIPGNSGQGTPTQRGMGYYIQGNYHFMPSFLTKLSPKRFGEGSTFTAVIRYDRVNTNLDNTNGTGGWGNLEQISFGLNYRPIEDAVFKMSYQYQPMAFNPVTQQRIHDNAFVISAATYF</sequence>
<feature type="region of interest" description="Disordered" evidence="1">
    <location>
        <begin position="45"/>
        <end position="95"/>
    </location>
</feature>
<dbReference type="SUPFAM" id="SSF56935">
    <property type="entry name" value="Porins"/>
    <property type="match status" value="1"/>
</dbReference>
<name>A0A1W1I5C6_9BACT</name>
<gene>
    <name evidence="3" type="ORF">NSJP_2042</name>
</gene>
<protein>
    <recommendedName>
        <fullName evidence="5">Porin</fullName>
    </recommendedName>
</protein>
<evidence type="ECO:0000313" key="4">
    <source>
        <dbReference type="Proteomes" id="UP000192042"/>
    </source>
</evidence>
<dbReference type="OrthoDB" id="9768080at2"/>
<dbReference type="Gene3D" id="2.40.160.10">
    <property type="entry name" value="Porin"/>
    <property type="match status" value="1"/>
</dbReference>
<evidence type="ECO:0008006" key="5">
    <source>
        <dbReference type="Google" id="ProtNLM"/>
    </source>
</evidence>
<evidence type="ECO:0000313" key="3">
    <source>
        <dbReference type="EMBL" id="SLM48214.1"/>
    </source>
</evidence>
<proteinExistence type="predicted"/>
<feature type="signal peptide" evidence="2">
    <location>
        <begin position="1"/>
        <end position="22"/>
    </location>
</feature>
<dbReference type="Proteomes" id="UP000192042">
    <property type="component" value="Chromosome I"/>
</dbReference>
<keyword evidence="4" id="KW-1185">Reference proteome</keyword>
<accession>A0A1W1I5C6</accession>
<reference evidence="3 4" key="1">
    <citation type="submission" date="2017-03" db="EMBL/GenBank/DDBJ databases">
        <authorList>
            <person name="Afonso C.L."/>
            <person name="Miller P.J."/>
            <person name="Scott M.A."/>
            <person name="Spackman E."/>
            <person name="Goraichik I."/>
            <person name="Dimitrov K.M."/>
            <person name="Suarez D.L."/>
            <person name="Swayne D.E."/>
        </authorList>
    </citation>
    <scope>NUCLEOTIDE SEQUENCE [LARGE SCALE GENOMIC DNA]</scope>
    <source>
        <strain evidence="3">Genome sequencing of Nitrospira japonica strain NJ11</strain>
    </source>
</reference>